<proteinExistence type="predicted"/>
<feature type="region of interest" description="Disordered" evidence="2">
    <location>
        <begin position="95"/>
        <end position="119"/>
    </location>
</feature>
<dbReference type="AlphaFoldDB" id="A0AAW1W118"/>
<accession>A0AAW1W118</accession>
<dbReference type="InterPro" id="IPR005162">
    <property type="entry name" value="Retrotrans_gag_dom"/>
</dbReference>
<dbReference type="InterPro" id="IPR021109">
    <property type="entry name" value="Peptidase_aspartic_dom_sf"/>
</dbReference>
<keyword evidence="1" id="KW-0175">Coiled coil</keyword>
<dbReference type="Gene3D" id="2.40.70.10">
    <property type="entry name" value="Acid Proteases"/>
    <property type="match status" value="1"/>
</dbReference>
<feature type="compositionally biased region" description="Low complexity" evidence="2">
    <location>
        <begin position="106"/>
        <end position="119"/>
    </location>
</feature>
<protein>
    <recommendedName>
        <fullName evidence="3">Retrotransposon gag domain-containing protein</fullName>
    </recommendedName>
</protein>
<evidence type="ECO:0000313" key="4">
    <source>
        <dbReference type="EMBL" id="KAK9913982.1"/>
    </source>
</evidence>
<dbReference type="Pfam" id="PF13975">
    <property type="entry name" value="gag-asp_proteas"/>
    <property type="match status" value="1"/>
</dbReference>
<evidence type="ECO:0000313" key="5">
    <source>
        <dbReference type="Proteomes" id="UP001457282"/>
    </source>
</evidence>
<gene>
    <name evidence="4" type="ORF">M0R45_037781</name>
</gene>
<sequence length="661" mass="72495">MRGPHDRPPSITGDDPPTPPRPPNSSLASSSTPPISSTSTTPLVHFQNQVDTLHAQNQNLQSSLETLTRNHLLLQSQITDQFASLQQSIQATLLQQSPPHPPSPFSSPHHSFSSPHLSFSSPHPSLSFGRIPINTTTWNGLGLSNPPSPTPHTVDPQNSTATTAIYTTTTPLYSTITSIPNQFPSSTSFPSYTPFSRFPTPTSFRTEPPSYKPPKVDLPRFNGDDVVGWLAMAERYIRSQRIPLHERVFTIASHFGPDASVWMNSFEQRHPNPTWDSFVAALLEHFGSGSSADFKASLSHLQQTSTVDEFITSFTKLSCRAPDWIDEQLLPIFCGGLKTDIRFDVLAMEPDSLAAAQRLARRYESKLNAIRAARAQRPSSWTYSPRPSNGPHYPTSSTASTTSQSQPLQPSSSSCPTLSNTQQMFRPRSAPPPRRWSPTEHNSRRARGLCFSCDEQWSPTHSCKKPIMAILECPTPPDNALETSEESETPEGVVIEPDPLYPLHAITNTSIGEMMRFQGTINTTPINIFIDCGSAMNFLNPSIAHLLGILISPAASFHFTTASGHSLSPSGIVHNITVAIQGYEFTGSFLLLPVAGCDLLLGAQWLDTLGFIGWHFAEKVMVFTAQGKCHILQGSICILHHLIGHPYAPYCLLNTLIPSIT</sequence>
<feature type="domain" description="Retrotransposon gag" evidence="3">
    <location>
        <begin position="252"/>
        <end position="338"/>
    </location>
</feature>
<dbReference type="Pfam" id="PF03732">
    <property type="entry name" value="Retrotrans_gag"/>
    <property type="match status" value="1"/>
</dbReference>
<dbReference type="EMBL" id="JBEDUW010000007">
    <property type="protein sequence ID" value="KAK9913982.1"/>
    <property type="molecule type" value="Genomic_DNA"/>
</dbReference>
<dbReference type="CDD" id="cd00303">
    <property type="entry name" value="retropepsin_like"/>
    <property type="match status" value="1"/>
</dbReference>
<name>A0AAW1W118_RUBAR</name>
<comment type="caution">
    <text evidence="4">The sequence shown here is derived from an EMBL/GenBank/DDBJ whole genome shotgun (WGS) entry which is preliminary data.</text>
</comment>
<evidence type="ECO:0000256" key="2">
    <source>
        <dbReference type="SAM" id="MobiDB-lite"/>
    </source>
</evidence>
<feature type="coiled-coil region" evidence="1">
    <location>
        <begin position="50"/>
        <end position="77"/>
    </location>
</feature>
<feature type="compositionally biased region" description="Low complexity" evidence="2">
    <location>
        <begin position="24"/>
        <end position="41"/>
    </location>
</feature>
<feature type="compositionally biased region" description="Polar residues" evidence="2">
    <location>
        <begin position="377"/>
        <end position="387"/>
    </location>
</feature>
<dbReference type="Proteomes" id="UP001457282">
    <property type="component" value="Unassembled WGS sequence"/>
</dbReference>
<keyword evidence="5" id="KW-1185">Reference proteome</keyword>
<dbReference type="SUPFAM" id="SSF50630">
    <property type="entry name" value="Acid proteases"/>
    <property type="match status" value="1"/>
</dbReference>
<feature type="compositionally biased region" description="Low complexity" evidence="2">
    <location>
        <begin position="394"/>
        <end position="428"/>
    </location>
</feature>
<reference evidence="4 5" key="1">
    <citation type="journal article" date="2023" name="G3 (Bethesda)">
        <title>A chromosome-length genome assembly and annotation of blackberry (Rubus argutus, cv. 'Hillquist').</title>
        <authorList>
            <person name="Bruna T."/>
            <person name="Aryal R."/>
            <person name="Dudchenko O."/>
            <person name="Sargent D.J."/>
            <person name="Mead D."/>
            <person name="Buti M."/>
            <person name="Cavallini A."/>
            <person name="Hytonen T."/>
            <person name="Andres J."/>
            <person name="Pham M."/>
            <person name="Weisz D."/>
            <person name="Mascagni F."/>
            <person name="Usai G."/>
            <person name="Natali L."/>
            <person name="Bassil N."/>
            <person name="Fernandez G.E."/>
            <person name="Lomsadze A."/>
            <person name="Armour M."/>
            <person name="Olukolu B."/>
            <person name="Poorten T."/>
            <person name="Britton C."/>
            <person name="Davik J."/>
            <person name="Ashrafi H."/>
            <person name="Aiden E.L."/>
            <person name="Borodovsky M."/>
            <person name="Worthington M."/>
        </authorList>
    </citation>
    <scope>NUCLEOTIDE SEQUENCE [LARGE SCALE GENOMIC DNA]</scope>
    <source>
        <strain evidence="4">PI 553951</strain>
    </source>
</reference>
<feature type="region of interest" description="Disordered" evidence="2">
    <location>
        <begin position="376"/>
        <end position="441"/>
    </location>
</feature>
<evidence type="ECO:0000256" key="1">
    <source>
        <dbReference type="SAM" id="Coils"/>
    </source>
</evidence>
<evidence type="ECO:0000259" key="3">
    <source>
        <dbReference type="Pfam" id="PF03732"/>
    </source>
</evidence>
<feature type="region of interest" description="Disordered" evidence="2">
    <location>
        <begin position="1"/>
        <end position="41"/>
    </location>
</feature>
<organism evidence="4 5">
    <name type="scientific">Rubus argutus</name>
    <name type="common">Southern blackberry</name>
    <dbReference type="NCBI Taxonomy" id="59490"/>
    <lineage>
        <taxon>Eukaryota</taxon>
        <taxon>Viridiplantae</taxon>
        <taxon>Streptophyta</taxon>
        <taxon>Embryophyta</taxon>
        <taxon>Tracheophyta</taxon>
        <taxon>Spermatophyta</taxon>
        <taxon>Magnoliopsida</taxon>
        <taxon>eudicotyledons</taxon>
        <taxon>Gunneridae</taxon>
        <taxon>Pentapetalae</taxon>
        <taxon>rosids</taxon>
        <taxon>fabids</taxon>
        <taxon>Rosales</taxon>
        <taxon>Rosaceae</taxon>
        <taxon>Rosoideae</taxon>
        <taxon>Rosoideae incertae sedis</taxon>
        <taxon>Rubus</taxon>
    </lineage>
</organism>